<proteinExistence type="predicted"/>
<accession>A0A3Q8XP60</accession>
<name>A0A3Q8XP60_9HYPH</name>
<dbReference type="InterPro" id="IPR038666">
    <property type="entry name" value="SSP1_head-tail_sf"/>
</dbReference>
<dbReference type="InterPro" id="IPR008767">
    <property type="entry name" value="Phage_SPP1_head-tail_adaptor"/>
</dbReference>
<dbReference type="KEGG" id="abaw:D5400_12620"/>
<organism evidence="1 2">
    <name type="scientific">Georhizobium profundi</name>
    <dbReference type="NCBI Taxonomy" id="2341112"/>
    <lineage>
        <taxon>Bacteria</taxon>
        <taxon>Pseudomonadati</taxon>
        <taxon>Pseudomonadota</taxon>
        <taxon>Alphaproteobacteria</taxon>
        <taxon>Hyphomicrobiales</taxon>
        <taxon>Rhizobiaceae</taxon>
        <taxon>Georhizobium</taxon>
    </lineage>
</organism>
<dbReference type="Gene3D" id="2.40.10.270">
    <property type="entry name" value="Bacteriophage SPP1 head-tail adaptor protein"/>
    <property type="match status" value="1"/>
</dbReference>
<reference evidence="1 2" key="1">
    <citation type="submission" date="2018-09" db="EMBL/GenBank/DDBJ databases">
        <title>Marinorhizobium profundi gen. nov., sp. nov., isolated from a deep-sea sediment sample from the New Britain Trench and proposal of Marinorhizobiaceae fam. nov. in the order Rhizobiales of the class Alphaproteobacteria.</title>
        <authorList>
            <person name="Cao J."/>
        </authorList>
    </citation>
    <scope>NUCLEOTIDE SEQUENCE [LARGE SCALE GENOMIC DNA]</scope>
    <source>
        <strain evidence="1 2">WS11</strain>
    </source>
</reference>
<dbReference type="Proteomes" id="UP000268192">
    <property type="component" value="Chromosome"/>
</dbReference>
<dbReference type="OrthoDB" id="7997871at2"/>
<protein>
    <submittedName>
        <fullName evidence="1">Head-tail adaptor protein</fullName>
    </submittedName>
</protein>
<gene>
    <name evidence="1" type="ORF">D5400_12620</name>
</gene>
<dbReference type="Pfam" id="PF05521">
    <property type="entry name" value="Phage_HCP"/>
    <property type="match status" value="1"/>
</dbReference>
<dbReference type="EMBL" id="CP032509">
    <property type="protein sequence ID" value="AZN72007.1"/>
    <property type="molecule type" value="Genomic_DNA"/>
</dbReference>
<evidence type="ECO:0000313" key="2">
    <source>
        <dbReference type="Proteomes" id="UP000268192"/>
    </source>
</evidence>
<evidence type="ECO:0000313" key="1">
    <source>
        <dbReference type="EMBL" id="AZN72007.1"/>
    </source>
</evidence>
<keyword evidence="2" id="KW-1185">Reference proteome</keyword>
<dbReference type="AlphaFoldDB" id="A0A3Q8XP60"/>
<sequence length="119" mass="13223">MQAMPSNSISAGDLKHRVAFDKRAQVDDGFGNKQAAFQEEFSCRAAFRHRGGSETVMAARLEGRHVLGVYVRSSENTRNIGSDWRMRDVRTGVVYAIDVVDAVTDRQWVYLTVESGSPA</sequence>